<accession>A0A7W6Q5K7</accession>
<name>A0A7W6Q5K7_9RHOB</name>
<dbReference type="GO" id="GO:0016020">
    <property type="term" value="C:membrane"/>
    <property type="evidence" value="ECO:0007669"/>
    <property type="project" value="UniProtKB-SubCell"/>
</dbReference>
<feature type="transmembrane region" description="Helical" evidence="5">
    <location>
        <begin position="75"/>
        <end position="95"/>
    </location>
</feature>
<evidence type="ECO:0008006" key="8">
    <source>
        <dbReference type="Google" id="ProtNLM"/>
    </source>
</evidence>
<evidence type="ECO:0000256" key="2">
    <source>
        <dbReference type="ARBA" id="ARBA00022692"/>
    </source>
</evidence>
<dbReference type="PANTHER" id="PTHR35814">
    <property type="match status" value="1"/>
</dbReference>
<keyword evidence="4 5" id="KW-0472">Membrane</keyword>
<feature type="transmembrane region" description="Helical" evidence="5">
    <location>
        <begin position="53"/>
        <end position="69"/>
    </location>
</feature>
<dbReference type="EMBL" id="JACIFU010000004">
    <property type="protein sequence ID" value="MBB4175404.1"/>
    <property type="molecule type" value="Genomic_DNA"/>
</dbReference>
<evidence type="ECO:0000313" key="7">
    <source>
        <dbReference type="Proteomes" id="UP000565745"/>
    </source>
</evidence>
<feature type="transmembrane region" description="Helical" evidence="5">
    <location>
        <begin position="107"/>
        <end position="128"/>
    </location>
</feature>
<organism evidence="6 7">
    <name type="scientific">Sulfitobacter noctilucicola</name>
    <dbReference type="NCBI Taxonomy" id="1342301"/>
    <lineage>
        <taxon>Bacteria</taxon>
        <taxon>Pseudomonadati</taxon>
        <taxon>Pseudomonadota</taxon>
        <taxon>Alphaproteobacteria</taxon>
        <taxon>Rhodobacterales</taxon>
        <taxon>Roseobacteraceae</taxon>
        <taxon>Sulfitobacter</taxon>
    </lineage>
</organism>
<reference evidence="6 7" key="1">
    <citation type="submission" date="2020-08" db="EMBL/GenBank/DDBJ databases">
        <title>Genomic Encyclopedia of Type Strains, Phase IV (KMG-IV): sequencing the most valuable type-strain genomes for metagenomic binning, comparative biology and taxonomic classification.</title>
        <authorList>
            <person name="Goeker M."/>
        </authorList>
    </citation>
    <scope>NUCLEOTIDE SEQUENCE [LARGE SCALE GENOMIC DNA]</scope>
    <source>
        <strain evidence="6 7">DSM 101015</strain>
    </source>
</reference>
<evidence type="ECO:0000256" key="4">
    <source>
        <dbReference type="ARBA" id="ARBA00023136"/>
    </source>
</evidence>
<dbReference type="InterPro" id="IPR001129">
    <property type="entry name" value="Membr-assoc_MAPEG"/>
</dbReference>
<dbReference type="InterPro" id="IPR023352">
    <property type="entry name" value="MAPEG-like_dom_sf"/>
</dbReference>
<dbReference type="PANTHER" id="PTHR35814:SF1">
    <property type="entry name" value="GLUTATHIONE S-TRANSFERASE-RELATED"/>
    <property type="match status" value="1"/>
</dbReference>
<comment type="caution">
    <text evidence="6">The sequence shown here is derived from an EMBL/GenBank/DDBJ whole genome shotgun (WGS) entry which is preliminary data.</text>
</comment>
<keyword evidence="2 5" id="KW-0812">Transmembrane</keyword>
<evidence type="ECO:0000256" key="5">
    <source>
        <dbReference type="SAM" id="Phobius"/>
    </source>
</evidence>
<protein>
    <recommendedName>
        <fullName evidence="8">Glutathione S-transferase</fullName>
    </recommendedName>
</protein>
<dbReference type="Proteomes" id="UP000565745">
    <property type="component" value="Unassembled WGS sequence"/>
</dbReference>
<dbReference type="Gene3D" id="1.20.120.550">
    <property type="entry name" value="Membrane associated eicosanoid/glutathione metabolism-like domain"/>
    <property type="match status" value="1"/>
</dbReference>
<dbReference type="Pfam" id="PF01124">
    <property type="entry name" value="MAPEG"/>
    <property type="match status" value="1"/>
</dbReference>
<gene>
    <name evidence="6" type="ORF">GGR93_003197</name>
</gene>
<feature type="transmembrane region" description="Helical" evidence="5">
    <location>
        <begin position="6"/>
        <end position="25"/>
    </location>
</feature>
<evidence type="ECO:0000313" key="6">
    <source>
        <dbReference type="EMBL" id="MBB4175404.1"/>
    </source>
</evidence>
<evidence type="ECO:0000256" key="3">
    <source>
        <dbReference type="ARBA" id="ARBA00022989"/>
    </source>
</evidence>
<evidence type="ECO:0000256" key="1">
    <source>
        <dbReference type="ARBA" id="ARBA00004370"/>
    </source>
</evidence>
<keyword evidence="3 5" id="KW-1133">Transmembrane helix</keyword>
<keyword evidence="7" id="KW-1185">Reference proteome</keyword>
<dbReference type="SUPFAM" id="SSF161084">
    <property type="entry name" value="MAPEG domain-like"/>
    <property type="match status" value="1"/>
</dbReference>
<sequence length="129" mass="13959">MSVTITPIYAGLAALIYLALTARVITYRRRNLISLGDNDDKALRKRIRAHGNWAEYAPVALFLLLLIELSQAPAIALHLMGLGIVAGRTLHAIGFSSTPQKMILRQLGMVLTLLSIGLGSLGLIGHTLF</sequence>
<dbReference type="OrthoDB" id="7619858at2"/>
<proteinExistence type="predicted"/>
<dbReference type="RefSeq" id="WP_025056434.1">
    <property type="nucleotide sequence ID" value="NZ_JACIFU010000004.1"/>
</dbReference>
<comment type="subcellular location">
    <subcellularLocation>
        <location evidence="1">Membrane</location>
    </subcellularLocation>
</comment>
<dbReference type="AlphaFoldDB" id="A0A7W6Q5K7"/>